<comment type="caution">
    <text evidence="2">The sequence shown here is derived from an EMBL/GenBank/DDBJ whole genome shotgun (WGS) entry which is preliminary data.</text>
</comment>
<feature type="compositionally biased region" description="Basic residues" evidence="1">
    <location>
        <begin position="101"/>
        <end position="110"/>
    </location>
</feature>
<keyword evidence="3" id="KW-1185">Reference proteome</keyword>
<proteinExistence type="predicted"/>
<dbReference type="AlphaFoldDB" id="A0A8K0L046"/>
<feature type="compositionally biased region" description="Low complexity" evidence="1">
    <location>
        <begin position="77"/>
        <end position="98"/>
    </location>
</feature>
<feature type="compositionally biased region" description="Basic and acidic residues" evidence="1">
    <location>
        <begin position="111"/>
        <end position="134"/>
    </location>
</feature>
<name>A0A8K0L046_9PEZI</name>
<evidence type="ECO:0000313" key="3">
    <source>
        <dbReference type="Proteomes" id="UP000809789"/>
    </source>
</evidence>
<dbReference type="OrthoDB" id="2537141at2759"/>
<protein>
    <submittedName>
        <fullName evidence="2">Uncharacterized protein</fullName>
    </submittedName>
</protein>
<organism evidence="2 3">
    <name type="scientific">Elsinoe batatas</name>
    <dbReference type="NCBI Taxonomy" id="2601811"/>
    <lineage>
        <taxon>Eukaryota</taxon>
        <taxon>Fungi</taxon>
        <taxon>Dikarya</taxon>
        <taxon>Ascomycota</taxon>
        <taxon>Pezizomycotina</taxon>
        <taxon>Dothideomycetes</taxon>
        <taxon>Dothideomycetidae</taxon>
        <taxon>Myriangiales</taxon>
        <taxon>Elsinoaceae</taxon>
        <taxon>Elsinoe</taxon>
    </lineage>
</organism>
<dbReference type="Proteomes" id="UP000809789">
    <property type="component" value="Unassembled WGS sequence"/>
</dbReference>
<gene>
    <name evidence="2" type="ORF">KVT40_006796</name>
</gene>
<feature type="region of interest" description="Disordered" evidence="1">
    <location>
        <begin position="202"/>
        <end position="228"/>
    </location>
</feature>
<feature type="compositionally biased region" description="Basic and acidic residues" evidence="1">
    <location>
        <begin position="202"/>
        <end position="212"/>
    </location>
</feature>
<reference evidence="2" key="1">
    <citation type="submission" date="2021-07" db="EMBL/GenBank/DDBJ databases">
        <title>Elsinoe batatas strain:CRI-CJ2 Genome sequencing and assembly.</title>
        <authorList>
            <person name="Huang L."/>
        </authorList>
    </citation>
    <scope>NUCLEOTIDE SEQUENCE</scope>
    <source>
        <strain evidence="2">CRI-CJ2</strain>
    </source>
</reference>
<sequence>MDINSWLHELDTSRPPINTDPHVHRHQPRRKSPADSSILQYEGDRSEPRDLYQPRHTSHRHVVARRLAADERHGGHASISSATSRSAASVPHSASHPSQLYKRRPRHKTKQDRYDPKVRHVRQEPKGRHTEQKKSRSKRKSREARPESIQLEEHKPENVSGQRVTLKPSLRSGLFRQGISSLPARARTKPLDDLTFREAIFLDRNDQQKADDQTGGPKSKKPRHDQRERVIVQEQQYDDYFDQKTKFARREDCQVNRNRPQLNDELLPGRHGRQDTTETAASLPRQGTTLPTSKHRNTARASPGPPIAKLPSRSLPQHSEMSGLRIATSALERVPNVFTPPVSHLDTNAHWHDPETTSHQRHGQINRQTRPLVEYSESESSPDKMSPYWLHRPRHQWTCTLPQQLLRGLTADSQIIARRHIILSLRCRLSVIEEEYHRRAHSLASLMAGNHHRCPRVSSDLYARL</sequence>
<feature type="region of interest" description="Disordered" evidence="1">
    <location>
        <begin position="251"/>
        <end position="320"/>
    </location>
</feature>
<evidence type="ECO:0000313" key="2">
    <source>
        <dbReference type="EMBL" id="KAG8625045.1"/>
    </source>
</evidence>
<feature type="compositionally biased region" description="Polar residues" evidence="1">
    <location>
        <begin position="277"/>
        <end position="292"/>
    </location>
</feature>
<feature type="compositionally biased region" description="Basic and acidic residues" evidence="1">
    <location>
        <begin position="143"/>
        <end position="157"/>
    </location>
</feature>
<evidence type="ECO:0000256" key="1">
    <source>
        <dbReference type="SAM" id="MobiDB-lite"/>
    </source>
</evidence>
<feature type="region of interest" description="Disordered" evidence="1">
    <location>
        <begin position="1"/>
        <end position="164"/>
    </location>
</feature>
<dbReference type="EMBL" id="JAESVG020000008">
    <property type="protein sequence ID" value="KAG8625045.1"/>
    <property type="molecule type" value="Genomic_DNA"/>
</dbReference>
<accession>A0A8K0L046</accession>
<feature type="compositionally biased region" description="Basic and acidic residues" evidence="1">
    <location>
        <begin position="42"/>
        <end position="53"/>
    </location>
</feature>